<evidence type="ECO:0000313" key="2">
    <source>
        <dbReference type="EMBL" id="QJH99904.1"/>
    </source>
</evidence>
<evidence type="ECO:0000313" key="1">
    <source>
        <dbReference type="EMBL" id="QJA53393.1"/>
    </source>
</evidence>
<proteinExistence type="predicted"/>
<dbReference type="EMBL" id="MT144418">
    <property type="protein sequence ID" value="QJA53393.1"/>
    <property type="molecule type" value="Genomic_DNA"/>
</dbReference>
<dbReference type="EMBL" id="MT144816">
    <property type="protein sequence ID" value="QJH99904.1"/>
    <property type="molecule type" value="Genomic_DNA"/>
</dbReference>
<accession>A0A6H1ZZM7</accession>
<reference evidence="1" key="1">
    <citation type="submission" date="2020-03" db="EMBL/GenBank/DDBJ databases">
        <title>The deep terrestrial virosphere.</title>
        <authorList>
            <person name="Holmfeldt K."/>
            <person name="Nilsson E."/>
            <person name="Simone D."/>
            <person name="Lopez-Fernandez M."/>
            <person name="Wu X."/>
            <person name="de Brujin I."/>
            <person name="Lundin D."/>
            <person name="Andersson A."/>
            <person name="Bertilsson S."/>
            <person name="Dopson M."/>
        </authorList>
    </citation>
    <scope>NUCLEOTIDE SEQUENCE</scope>
    <source>
        <strain evidence="1">TM448A03486</strain>
        <strain evidence="2">TM448B01733</strain>
    </source>
</reference>
<name>A0A6H1ZZM7_9ZZZZ</name>
<dbReference type="AlphaFoldDB" id="A0A6H1ZZM7"/>
<protein>
    <submittedName>
        <fullName evidence="1">Uncharacterized protein</fullName>
    </submittedName>
</protein>
<gene>
    <name evidence="1" type="ORF">TM448A03486_0011</name>
    <name evidence="2" type="ORF">TM448B01733_0012</name>
</gene>
<organism evidence="1">
    <name type="scientific">viral metagenome</name>
    <dbReference type="NCBI Taxonomy" id="1070528"/>
    <lineage>
        <taxon>unclassified sequences</taxon>
        <taxon>metagenomes</taxon>
        <taxon>organismal metagenomes</taxon>
    </lineage>
</organism>
<sequence>MIHNVKKLYRYQVEREQRPTRQEIEAVIPGVEVGLTYDGHGLKEVVAERELTSQELGKLRAMVGQINLRGES</sequence>